<evidence type="ECO:0000313" key="3">
    <source>
        <dbReference type="Proteomes" id="UP000430670"/>
    </source>
</evidence>
<accession>A0A6I3SNL8</accession>
<dbReference type="EMBL" id="WNKU01000022">
    <property type="protein sequence ID" value="MTV50326.1"/>
    <property type="molecule type" value="Genomic_DNA"/>
</dbReference>
<dbReference type="RefSeq" id="WP_155477408.1">
    <property type="nucleotide sequence ID" value="NZ_WNKU01000022.1"/>
</dbReference>
<evidence type="ECO:0000313" key="2">
    <source>
        <dbReference type="EMBL" id="MTV50326.1"/>
    </source>
</evidence>
<name>A0A6I3SNL8_HELMO</name>
<organism evidence="2 3">
    <name type="scientific">Heliobacterium mobile</name>
    <name type="common">Heliobacillus mobilis</name>
    <dbReference type="NCBI Taxonomy" id="28064"/>
    <lineage>
        <taxon>Bacteria</taxon>
        <taxon>Bacillati</taxon>
        <taxon>Bacillota</taxon>
        <taxon>Clostridia</taxon>
        <taxon>Eubacteriales</taxon>
        <taxon>Heliobacteriaceae</taxon>
        <taxon>Heliobacterium</taxon>
    </lineage>
</organism>
<keyword evidence="1" id="KW-0472">Membrane</keyword>
<dbReference type="AlphaFoldDB" id="A0A6I3SNL8"/>
<protein>
    <submittedName>
        <fullName evidence="2">Uncharacterized protein</fullName>
    </submittedName>
</protein>
<sequence length="95" mass="10923">MPDRLSSIFEALRSALTEPLADRIRIAWLNIELSSTQFYFLSLFIFLTAGIIIGYTIAKNRFMTYGKYPKGTVANSAPIRKNDLEMMMNQDDEKH</sequence>
<dbReference type="Proteomes" id="UP000430670">
    <property type="component" value="Unassembled WGS sequence"/>
</dbReference>
<evidence type="ECO:0000256" key="1">
    <source>
        <dbReference type="SAM" id="Phobius"/>
    </source>
</evidence>
<keyword evidence="1" id="KW-0812">Transmembrane</keyword>
<keyword evidence="3" id="KW-1185">Reference proteome</keyword>
<feature type="transmembrane region" description="Helical" evidence="1">
    <location>
        <begin position="38"/>
        <end position="58"/>
    </location>
</feature>
<proteinExistence type="predicted"/>
<keyword evidence="1" id="KW-1133">Transmembrane helix</keyword>
<reference evidence="2 3" key="1">
    <citation type="submission" date="2019-11" db="EMBL/GenBank/DDBJ databases">
        <title>Whole-genome sequence of a the green, strictly anaerobic photosynthetic bacterium Heliobacillus mobilis DSM 6151.</title>
        <authorList>
            <person name="Kyndt J.A."/>
            <person name="Meyer T.E."/>
        </authorList>
    </citation>
    <scope>NUCLEOTIDE SEQUENCE [LARGE SCALE GENOMIC DNA]</scope>
    <source>
        <strain evidence="2 3">DSM 6151</strain>
    </source>
</reference>
<comment type="caution">
    <text evidence="2">The sequence shown here is derived from an EMBL/GenBank/DDBJ whole genome shotgun (WGS) entry which is preliminary data.</text>
</comment>
<dbReference type="OrthoDB" id="2087683at2"/>
<gene>
    <name evidence="2" type="ORF">GJ688_15250</name>
</gene>